<dbReference type="GO" id="GO:0051539">
    <property type="term" value="F:4 iron, 4 sulfur cluster binding"/>
    <property type="evidence" value="ECO:0007669"/>
    <property type="project" value="UniProtKB-KW"/>
</dbReference>
<feature type="binding site" evidence="13">
    <location>
        <position position="100"/>
    </location>
    <ligand>
        <name>[4Fe-4S] cluster</name>
        <dbReference type="ChEBI" id="CHEBI:49883"/>
    </ligand>
</feature>
<gene>
    <name evidence="13" type="primary">nadA</name>
    <name evidence="15" type="ORF">BCF55_1160</name>
</gene>
<name>A0A497XVQ6_9AQUI</name>
<dbReference type="PANTHER" id="PTHR30573">
    <property type="entry name" value="QUINOLINATE SYNTHETASE A"/>
    <property type="match status" value="1"/>
</dbReference>
<dbReference type="GO" id="GO:0046872">
    <property type="term" value="F:metal ion binding"/>
    <property type="evidence" value="ECO:0007669"/>
    <property type="project" value="UniProtKB-KW"/>
</dbReference>
<dbReference type="FunFam" id="3.40.50.10800:FF:000002">
    <property type="entry name" value="Quinolinate synthase A"/>
    <property type="match status" value="1"/>
</dbReference>
<dbReference type="OrthoDB" id="9801204at2"/>
<dbReference type="EC" id="2.5.1.72" evidence="3 13"/>
<dbReference type="PANTHER" id="PTHR30573:SF0">
    <property type="entry name" value="QUINOLINATE SYNTHASE, CHLOROPLASTIC"/>
    <property type="match status" value="1"/>
</dbReference>
<feature type="coiled-coil region" evidence="14">
    <location>
        <begin position="10"/>
        <end position="37"/>
    </location>
</feature>
<dbReference type="RefSeq" id="WP_121011293.1">
    <property type="nucleotide sequence ID" value="NZ_RCCJ01000001.1"/>
</dbReference>
<feature type="binding site" evidence="13">
    <location>
        <position position="55"/>
    </location>
    <ligand>
        <name>iminosuccinate</name>
        <dbReference type="ChEBI" id="CHEBI:77875"/>
    </ligand>
</feature>
<protein>
    <recommendedName>
        <fullName evidence="12 13">Quinolinate synthase</fullName>
        <ecNumber evidence="3 13">2.5.1.72</ecNumber>
    </recommendedName>
</protein>
<dbReference type="GO" id="GO:0034628">
    <property type="term" value="P:'de novo' NAD+ biosynthetic process from L-aspartate"/>
    <property type="evidence" value="ECO:0007669"/>
    <property type="project" value="TreeGrafter"/>
</dbReference>
<keyword evidence="16" id="KW-1185">Reference proteome</keyword>
<comment type="subcellular location">
    <subcellularLocation>
        <location evidence="13">Cytoplasm</location>
    </subcellularLocation>
</comment>
<keyword evidence="4 13" id="KW-0004">4Fe-4S</keyword>
<comment type="function">
    <text evidence="1 13">Catalyzes the condensation of iminoaspartate with dihydroxyacetone phosphate to form quinolinate.</text>
</comment>
<feature type="binding site" evidence="13">
    <location>
        <position position="143"/>
    </location>
    <ligand>
        <name>iminosuccinate</name>
        <dbReference type="ChEBI" id="CHEBI:77875"/>
    </ligand>
</feature>
<dbReference type="UniPathway" id="UPA00253">
    <property type="reaction ID" value="UER00327"/>
</dbReference>
<evidence type="ECO:0000256" key="2">
    <source>
        <dbReference type="ARBA" id="ARBA00005065"/>
    </source>
</evidence>
<proteinExistence type="inferred from homology"/>
<evidence type="ECO:0000256" key="14">
    <source>
        <dbReference type="SAM" id="Coils"/>
    </source>
</evidence>
<comment type="cofactor">
    <cofactor evidence="13">
        <name>[4Fe-4S] cluster</name>
        <dbReference type="ChEBI" id="CHEBI:49883"/>
    </cofactor>
    <text evidence="13">Binds 1 [4Fe-4S] cluster per subunit.</text>
</comment>
<feature type="binding site" evidence="13">
    <location>
        <position position="279"/>
    </location>
    <ligand>
        <name>[4Fe-4S] cluster</name>
        <dbReference type="ChEBI" id="CHEBI:49883"/>
    </ligand>
</feature>
<dbReference type="SUPFAM" id="SSF142754">
    <property type="entry name" value="NadA-like"/>
    <property type="match status" value="1"/>
</dbReference>
<dbReference type="GO" id="GO:0005829">
    <property type="term" value="C:cytosol"/>
    <property type="evidence" value="ECO:0007669"/>
    <property type="project" value="TreeGrafter"/>
</dbReference>
<evidence type="ECO:0000256" key="12">
    <source>
        <dbReference type="ARBA" id="ARBA00073059"/>
    </source>
</evidence>
<keyword evidence="5 13" id="KW-0963">Cytoplasm</keyword>
<dbReference type="AlphaFoldDB" id="A0A497XVQ6"/>
<feature type="binding site" evidence="13">
    <location>
        <position position="229"/>
    </location>
    <ligand>
        <name>iminosuccinate</name>
        <dbReference type="ChEBI" id="CHEBI:77875"/>
    </ligand>
</feature>
<comment type="caution">
    <text evidence="15">The sequence shown here is derived from an EMBL/GenBank/DDBJ whole genome shotgun (WGS) entry which is preliminary data.</text>
</comment>
<sequence length="322" mass="36722">MNVGFEIQERELTAEEIKELQKEVRRLAQEKNAIILAHYYQRPEVQDIADFVGDSLELSRKAANTDADIIVFCGVRFMCETAKILSPQKKVLHPNPESGCPMADMVTAEQVRKLREEHPDAEFVAYINTTADVKAEVDICVTSANAPKIIKKLEAKKIVFLPDQALGQWVAKQVPEKEFIIWKGFCPPHFEFTAREVMKLKEKYPDAKVAVHPECHPKVIELADFVGSTSQIIKYATSVDAKRVIVITEVGLKYTLMKKNPNKEYIFPESMNYCGTVYCCTMKGITLPKVYETIKNEINEVELPEDIIERARRPIERMLELS</sequence>
<dbReference type="Proteomes" id="UP000267841">
    <property type="component" value="Unassembled WGS sequence"/>
</dbReference>
<evidence type="ECO:0000256" key="13">
    <source>
        <dbReference type="HAMAP-Rule" id="MF_00568"/>
    </source>
</evidence>
<accession>A0A497XVQ6</accession>
<keyword evidence="9 13" id="KW-0408">Iron</keyword>
<keyword evidence="6 13" id="KW-0662">Pyridine nucleotide biosynthesis</keyword>
<dbReference type="InterPro" id="IPR003473">
    <property type="entry name" value="NadA"/>
</dbReference>
<dbReference type="NCBIfam" id="TIGR00550">
    <property type="entry name" value="nadA"/>
    <property type="match status" value="1"/>
</dbReference>
<feature type="binding site" evidence="13">
    <location>
        <begin position="126"/>
        <end position="128"/>
    </location>
    <ligand>
        <name>iminosuccinate</name>
        <dbReference type="ChEBI" id="CHEBI:77875"/>
    </ligand>
</feature>
<dbReference type="FunFam" id="3.40.50.10800:FF:000001">
    <property type="entry name" value="Quinolinate synthase A"/>
    <property type="match status" value="1"/>
</dbReference>
<dbReference type="InterPro" id="IPR023066">
    <property type="entry name" value="Quinolinate_synth_type2"/>
</dbReference>
<comment type="pathway">
    <text evidence="2 13">Cofactor biosynthesis; NAD(+) biosynthesis; quinolinate from iminoaspartate: step 1/1.</text>
</comment>
<evidence type="ECO:0000256" key="1">
    <source>
        <dbReference type="ARBA" id="ARBA00003791"/>
    </source>
</evidence>
<evidence type="ECO:0000256" key="10">
    <source>
        <dbReference type="ARBA" id="ARBA00023014"/>
    </source>
</evidence>
<comment type="catalytic activity">
    <reaction evidence="11">
        <text>iminosuccinate + dihydroxyacetone phosphate = quinolinate + phosphate + 2 H2O + H(+)</text>
        <dbReference type="Rhea" id="RHEA:25888"/>
        <dbReference type="ChEBI" id="CHEBI:15377"/>
        <dbReference type="ChEBI" id="CHEBI:15378"/>
        <dbReference type="ChEBI" id="CHEBI:29959"/>
        <dbReference type="ChEBI" id="CHEBI:43474"/>
        <dbReference type="ChEBI" id="CHEBI:57642"/>
        <dbReference type="ChEBI" id="CHEBI:77875"/>
        <dbReference type="EC" id="2.5.1.72"/>
    </reaction>
    <physiologicalReaction direction="left-to-right" evidence="11">
        <dbReference type="Rhea" id="RHEA:25889"/>
    </physiologicalReaction>
</comment>
<comment type="similarity">
    <text evidence="13">Belongs to the quinolinate synthase family. Type 2 subfamily.</text>
</comment>
<dbReference type="HAMAP" id="MF_00568">
    <property type="entry name" value="NadA_type2"/>
    <property type="match status" value="1"/>
</dbReference>
<feature type="binding site" evidence="13">
    <location>
        <position position="186"/>
    </location>
    <ligand>
        <name>[4Fe-4S] cluster</name>
        <dbReference type="ChEBI" id="CHEBI:49883"/>
    </ligand>
</feature>
<dbReference type="InterPro" id="IPR036094">
    <property type="entry name" value="NadA_sf"/>
</dbReference>
<keyword evidence="10 13" id="KW-0411">Iron-sulfur</keyword>
<evidence type="ECO:0000256" key="4">
    <source>
        <dbReference type="ARBA" id="ARBA00022485"/>
    </source>
</evidence>
<keyword evidence="7 13" id="KW-0808">Transferase</keyword>
<evidence type="ECO:0000256" key="11">
    <source>
        <dbReference type="ARBA" id="ARBA00050125"/>
    </source>
</evidence>
<dbReference type="Gene3D" id="3.40.50.10800">
    <property type="entry name" value="NadA-like"/>
    <property type="match status" value="3"/>
</dbReference>
<evidence type="ECO:0000313" key="16">
    <source>
        <dbReference type="Proteomes" id="UP000267841"/>
    </source>
</evidence>
<evidence type="ECO:0000256" key="5">
    <source>
        <dbReference type="ARBA" id="ARBA00022490"/>
    </source>
</evidence>
<evidence type="ECO:0000256" key="9">
    <source>
        <dbReference type="ARBA" id="ARBA00023004"/>
    </source>
</evidence>
<dbReference type="GO" id="GO:0008987">
    <property type="term" value="F:quinolinate synthetase A activity"/>
    <property type="evidence" value="ECO:0007669"/>
    <property type="project" value="UniProtKB-UniRule"/>
</dbReference>
<evidence type="ECO:0000256" key="7">
    <source>
        <dbReference type="ARBA" id="ARBA00022679"/>
    </source>
</evidence>
<organism evidence="15 16">
    <name type="scientific">Hydrogenivirga caldilitoris</name>
    <dbReference type="NCBI Taxonomy" id="246264"/>
    <lineage>
        <taxon>Bacteria</taxon>
        <taxon>Pseudomonadati</taxon>
        <taxon>Aquificota</taxon>
        <taxon>Aquificia</taxon>
        <taxon>Aquificales</taxon>
        <taxon>Aquificaceae</taxon>
        <taxon>Hydrogenivirga</taxon>
    </lineage>
</organism>
<feature type="binding site" evidence="13">
    <location>
        <position position="38"/>
    </location>
    <ligand>
        <name>iminosuccinate</name>
        <dbReference type="ChEBI" id="CHEBI:77875"/>
    </ligand>
</feature>
<keyword evidence="14" id="KW-0175">Coiled coil</keyword>
<dbReference type="NCBIfam" id="NF006878">
    <property type="entry name" value="PRK09375.1-2"/>
    <property type="match status" value="1"/>
</dbReference>
<keyword evidence="8 13" id="KW-0479">Metal-binding</keyword>
<reference evidence="15 16" key="1">
    <citation type="submission" date="2018-10" db="EMBL/GenBank/DDBJ databases">
        <title>Genomic Encyclopedia of Archaeal and Bacterial Type Strains, Phase II (KMG-II): from individual species to whole genera.</title>
        <authorList>
            <person name="Goeker M."/>
        </authorList>
    </citation>
    <scope>NUCLEOTIDE SEQUENCE [LARGE SCALE GENOMIC DNA]</scope>
    <source>
        <strain evidence="15 16">DSM 16510</strain>
    </source>
</reference>
<evidence type="ECO:0000256" key="6">
    <source>
        <dbReference type="ARBA" id="ARBA00022642"/>
    </source>
</evidence>
<evidence type="ECO:0000256" key="3">
    <source>
        <dbReference type="ARBA" id="ARBA00012669"/>
    </source>
</evidence>
<dbReference type="Pfam" id="PF02445">
    <property type="entry name" value="NadA"/>
    <property type="match status" value="1"/>
</dbReference>
<dbReference type="NCBIfam" id="NF006879">
    <property type="entry name" value="PRK09375.1-4"/>
    <property type="match status" value="1"/>
</dbReference>
<dbReference type="EMBL" id="RCCJ01000001">
    <property type="protein sequence ID" value="RLJ70873.1"/>
    <property type="molecule type" value="Genomic_DNA"/>
</dbReference>
<evidence type="ECO:0000256" key="8">
    <source>
        <dbReference type="ARBA" id="ARBA00022723"/>
    </source>
</evidence>
<feature type="binding site" evidence="13">
    <location>
        <begin position="212"/>
        <end position="214"/>
    </location>
    <ligand>
        <name>iminosuccinate</name>
        <dbReference type="ChEBI" id="CHEBI:77875"/>
    </ligand>
</feature>
<evidence type="ECO:0000313" key="15">
    <source>
        <dbReference type="EMBL" id="RLJ70873.1"/>
    </source>
</evidence>